<dbReference type="InterPro" id="IPR014369">
    <property type="entry name" value="Gly/Sar_N_MeTrfase"/>
</dbReference>
<dbReference type="GO" id="GO:0046500">
    <property type="term" value="P:S-adenosylmethionine metabolic process"/>
    <property type="evidence" value="ECO:0007669"/>
    <property type="project" value="TreeGrafter"/>
</dbReference>
<dbReference type="GO" id="GO:0005829">
    <property type="term" value="C:cytosol"/>
    <property type="evidence" value="ECO:0007669"/>
    <property type="project" value="TreeGrafter"/>
</dbReference>
<evidence type="ECO:0000256" key="1">
    <source>
        <dbReference type="ARBA" id="ARBA00011999"/>
    </source>
</evidence>
<accession>A0AAD1RJ43</accession>
<keyword evidence="6" id="KW-0290">Folate-binding</keyword>
<dbReference type="GO" id="GO:0051289">
    <property type="term" value="P:protein homotetramerization"/>
    <property type="evidence" value="ECO:0007669"/>
    <property type="project" value="TreeGrafter"/>
</dbReference>
<evidence type="ECO:0000256" key="3">
    <source>
        <dbReference type="ARBA" id="ARBA00022603"/>
    </source>
</evidence>
<gene>
    <name evidence="8" type="ORF">PECUL_23A056794</name>
</gene>
<dbReference type="GO" id="GO:0017174">
    <property type="term" value="F:glycine N-methyltransferase activity"/>
    <property type="evidence" value="ECO:0007669"/>
    <property type="project" value="UniProtKB-EC"/>
</dbReference>
<keyword evidence="9" id="KW-1185">Reference proteome</keyword>
<keyword evidence="4" id="KW-0808">Transferase</keyword>
<keyword evidence="5" id="KW-0949">S-adenosyl-L-methionine</keyword>
<dbReference type="Gene3D" id="3.30.46.10">
    <property type="entry name" value="Glycine N-methyltransferase, chain A, domain 1"/>
    <property type="match status" value="1"/>
</dbReference>
<reference evidence="8" key="1">
    <citation type="submission" date="2022-03" db="EMBL/GenBank/DDBJ databases">
        <authorList>
            <person name="Alioto T."/>
            <person name="Alioto T."/>
            <person name="Gomez Garrido J."/>
        </authorList>
    </citation>
    <scope>NUCLEOTIDE SEQUENCE</scope>
</reference>
<sequence>MLNDSMDTQGRFFLNGRDANPDIQAPGERTALLEYNAEELINAHNLLEDAYMAMVAKPQHLTGDQSDQRLALHNIAKMVRPGGILIIDHRNYDYILSTGRAPEGKNIYYKSDLTQDISTSILWVNNKAHMVTLDYTVQVPTHGESVPELSKFRLSYYPHCLESFTALLHEAFGGQCEHMVYGDFLPYNRDQETAPCYFIHVTKRTS</sequence>
<evidence type="ECO:0000313" key="8">
    <source>
        <dbReference type="EMBL" id="CAH2256669.1"/>
    </source>
</evidence>
<dbReference type="GO" id="GO:0005542">
    <property type="term" value="F:folic acid binding"/>
    <property type="evidence" value="ECO:0007669"/>
    <property type="project" value="UniProtKB-KW"/>
</dbReference>
<comment type="catalytic activity">
    <reaction evidence="7">
        <text>glycine + S-adenosyl-L-methionine = sarcosine + S-adenosyl-L-homocysteine + H(+)</text>
        <dbReference type="Rhea" id="RHEA:19937"/>
        <dbReference type="ChEBI" id="CHEBI:15378"/>
        <dbReference type="ChEBI" id="CHEBI:57305"/>
        <dbReference type="ChEBI" id="CHEBI:57433"/>
        <dbReference type="ChEBI" id="CHEBI:57856"/>
        <dbReference type="ChEBI" id="CHEBI:59789"/>
        <dbReference type="EC" id="2.1.1.20"/>
    </reaction>
    <physiologicalReaction direction="left-to-right" evidence="7">
        <dbReference type="Rhea" id="RHEA:19938"/>
    </physiologicalReaction>
</comment>
<evidence type="ECO:0000256" key="4">
    <source>
        <dbReference type="ARBA" id="ARBA00022679"/>
    </source>
</evidence>
<dbReference type="GO" id="GO:0046498">
    <property type="term" value="P:S-adenosylhomocysteine metabolic process"/>
    <property type="evidence" value="ECO:0007669"/>
    <property type="project" value="TreeGrafter"/>
</dbReference>
<dbReference type="PANTHER" id="PTHR16458:SF2">
    <property type="entry name" value="GLYCINE N-METHYLTRANSFERASE"/>
    <property type="match status" value="1"/>
</dbReference>
<dbReference type="GO" id="GO:1904047">
    <property type="term" value="F:S-adenosyl-L-methionine binding"/>
    <property type="evidence" value="ECO:0007669"/>
    <property type="project" value="TreeGrafter"/>
</dbReference>
<dbReference type="EC" id="2.1.1.20" evidence="1"/>
<dbReference type="Proteomes" id="UP001295444">
    <property type="component" value="Chromosome 02"/>
</dbReference>
<dbReference type="PANTHER" id="PTHR16458">
    <property type="entry name" value="GLYCINE N-METHYLTRANSFERASE"/>
    <property type="match status" value="1"/>
</dbReference>
<dbReference type="InterPro" id="IPR029063">
    <property type="entry name" value="SAM-dependent_MTases_sf"/>
</dbReference>
<dbReference type="EMBL" id="OW240913">
    <property type="protein sequence ID" value="CAH2256669.1"/>
    <property type="molecule type" value="Genomic_DNA"/>
</dbReference>
<evidence type="ECO:0000256" key="6">
    <source>
        <dbReference type="ARBA" id="ARBA00022954"/>
    </source>
</evidence>
<proteinExistence type="predicted"/>
<dbReference type="GO" id="GO:0042802">
    <property type="term" value="F:identical protein binding"/>
    <property type="evidence" value="ECO:0007669"/>
    <property type="project" value="TreeGrafter"/>
</dbReference>
<dbReference type="PROSITE" id="PS51600">
    <property type="entry name" value="SAM_GNMT"/>
    <property type="match status" value="1"/>
</dbReference>
<evidence type="ECO:0000256" key="2">
    <source>
        <dbReference type="ARBA" id="ARBA00019972"/>
    </source>
</evidence>
<dbReference type="Gene3D" id="3.40.50.150">
    <property type="entry name" value="Vaccinia Virus protein VP39"/>
    <property type="match status" value="1"/>
</dbReference>
<evidence type="ECO:0000313" key="9">
    <source>
        <dbReference type="Proteomes" id="UP001295444"/>
    </source>
</evidence>
<dbReference type="GO" id="GO:0006111">
    <property type="term" value="P:regulation of gluconeogenesis"/>
    <property type="evidence" value="ECO:0007669"/>
    <property type="project" value="TreeGrafter"/>
</dbReference>
<keyword evidence="3" id="KW-0489">Methyltransferase</keyword>
<dbReference type="GO" id="GO:0032259">
    <property type="term" value="P:methylation"/>
    <property type="evidence" value="ECO:0007669"/>
    <property type="project" value="UniProtKB-KW"/>
</dbReference>
<dbReference type="SUPFAM" id="SSF53335">
    <property type="entry name" value="S-adenosyl-L-methionine-dependent methyltransferases"/>
    <property type="match status" value="1"/>
</dbReference>
<evidence type="ECO:0000256" key="7">
    <source>
        <dbReference type="ARBA" id="ARBA00048261"/>
    </source>
</evidence>
<name>A0AAD1RJ43_PELCU</name>
<evidence type="ECO:0000256" key="5">
    <source>
        <dbReference type="ARBA" id="ARBA00022691"/>
    </source>
</evidence>
<organism evidence="8 9">
    <name type="scientific">Pelobates cultripes</name>
    <name type="common">Western spadefoot toad</name>
    <dbReference type="NCBI Taxonomy" id="61616"/>
    <lineage>
        <taxon>Eukaryota</taxon>
        <taxon>Metazoa</taxon>
        <taxon>Chordata</taxon>
        <taxon>Craniata</taxon>
        <taxon>Vertebrata</taxon>
        <taxon>Euteleostomi</taxon>
        <taxon>Amphibia</taxon>
        <taxon>Batrachia</taxon>
        <taxon>Anura</taxon>
        <taxon>Pelobatoidea</taxon>
        <taxon>Pelobatidae</taxon>
        <taxon>Pelobates</taxon>
    </lineage>
</organism>
<dbReference type="GO" id="GO:1901052">
    <property type="term" value="P:sarcosine metabolic process"/>
    <property type="evidence" value="ECO:0007669"/>
    <property type="project" value="TreeGrafter"/>
</dbReference>
<dbReference type="AlphaFoldDB" id="A0AAD1RJ43"/>
<protein>
    <recommendedName>
        <fullName evidence="2">Glycine N-methyltransferase</fullName>
        <ecNumber evidence="1">2.1.1.20</ecNumber>
    </recommendedName>
</protein>
<dbReference type="GO" id="GO:0006730">
    <property type="term" value="P:one-carbon metabolic process"/>
    <property type="evidence" value="ECO:0007669"/>
    <property type="project" value="TreeGrafter"/>
</dbReference>
<dbReference type="GO" id="GO:0016594">
    <property type="term" value="F:glycine binding"/>
    <property type="evidence" value="ECO:0007669"/>
    <property type="project" value="TreeGrafter"/>
</dbReference>